<evidence type="ECO:0000256" key="5">
    <source>
        <dbReference type="ARBA" id="ARBA00022833"/>
    </source>
</evidence>
<accession>A0A9W9GMM2</accession>
<organism evidence="18 19">
    <name type="scientific">Penicillium bovifimosum</name>
    <dbReference type="NCBI Taxonomy" id="126998"/>
    <lineage>
        <taxon>Eukaryota</taxon>
        <taxon>Fungi</taxon>
        <taxon>Dikarya</taxon>
        <taxon>Ascomycota</taxon>
        <taxon>Pezizomycotina</taxon>
        <taxon>Eurotiomycetes</taxon>
        <taxon>Eurotiomycetidae</taxon>
        <taxon>Eurotiales</taxon>
        <taxon>Aspergillaceae</taxon>
        <taxon>Penicillium</taxon>
    </lineage>
</organism>
<dbReference type="SUPFAM" id="SSF103657">
    <property type="entry name" value="BAR/IMD domain-like"/>
    <property type="match status" value="1"/>
</dbReference>
<evidence type="ECO:0000256" key="6">
    <source>
        <dbReference type="ARBA" id="ARBA00023054"/>
    </source>
</evidence>
<evidence type="ECO:0000256" key="14">
    <source>
        <dbReference type="SAM" id="MobiDB-lite"/>
    </source>
</evidence>
<evidence type="ECO:0000256" key="2">
    <source>
        <dbReference type="ARBA" id="ARBA00017350"/>
    </source>
</evidence>
<evidence type="ECO:0000256" key="10">
    <source>
        <dbReference type="ARBA" id="ARBA00061387"/>
    </source>
</evidence>
<dbReference type="FunFam" id="3.30.60.20:FF:000040">
    <property type="entry name" value="Actin polymerization protein Bzz1"/>
    <property type="match status" value="1"/>
</dbReference>
<dbReference type="SUPFAM" id="SSF50044">
    <property type="entry name" value="SH3-domain"/>
    <property type="match status" value="2"/>
</dbReference>
<feature type="compositionally biased region" description="Pro residues" evidence="14">
    <location>
        <begin position="572"/>
        <end position="585"/>
    </location>
</feature>
<dbReference type="Gene3D" id="3.30.60.20">
    <property type="match status" value="1"/>
</dbReference>
<dbReference type="InterPro" id="IPR036028">
    <property type="entry name" value="SH3-like_dom_sf"/>
</dbReference>
<name>A0A9W9GMM2_9EURO</name>
<feature type="region of interest" description="Disordered" evidence="14">
    <location>
        <begin position="475"/>
        <end position="496"/>
    </location>
</feature>
<gene>
    <name evidence="18" type="ORF">N7515_008270</name>
</gene>
<dbReference type="SMART" id="SM00326">
    <property type="entry name" value="SH3"/>
    <property type="match status" value="2"/>
</dbReference>
<feature type="region of interest" description="Disordered" evidence="14">
    <location>
        <begin position="536"/>
        <end position="593"/>
    </location>
</feature>
<dbReference type="SUPFAM" id="SSF57889">
    <property type="entry name" value="Cysteine-rich domain"/>
    <property type="match status" value="1"/>
</dbReference>
<feature type="compositionally biased region" description="Low complexity" evidence="14">
    <location>
        <begin position="664"/>
        <end position="681"/>
    </location>
</feature>
<comment type="similarity">
    <text evidence="10">Belongs to the BZZ1 family.</text>
</comment>
<feature type="compositionally biased region" description="Pro residues" evidence="14">
    <location>
        <begin position="651"/>
        <end position="663"/>
    </location>
</feature>
<dbReference type="InterPro" id="IPR001060">
    <property type="entry name" value="FCH_dom"/>
</dbReference>
<dbReference type="Pfam" id="PF14604">
    <property type="entry name" value="SH3_9"/>
    <property type="match status" value="2"/>
</dbReference>
<dbReference type="PANTHER" id="PTHR15735:SF21">
    <property type="entry name" value="PROTEIN NERVOUS WRECK"/>
    <property type="match status" value="1"/>
</dbReference>
<dbReference type="SMART" id="SM00109">
    <property type="entry name" value="C1"/>
    <property type="match status" value="1"/>
</dbReference>
<evidence type="ECO:0000313" key="18">
    <source>
        <dbReference type="EMBL" id="KAJ5124445.1"/>
    </source>
</evidence>
<dbReference type="AlphaFoldDB" id="A0A9W9GMM2"/>
<evidence type="ECO:0000256" key="3">
    <source>
        <dbReference type="ARBA" id="ARBA00022443"/>
    </source>
</evidence>
<evidence type="ECO:0000256" key="8">
    <source>
        <dbReference type="ARBA" id="ARBA00030785"/>
    </source>
</evidence>
<keyword evidence="5" id="KW-0862">Zinc</keyword>
<reference evidence="18" key="2">
    <citation type="journal article" date="2023" name="IMA Fungus">
        <title>Comparative genomic study of the Penicillium genus elucidates a diverse pangenome and 15 lateral gene transfer events.</title>
        <authorList>
            <person name="Petersen C."/>
            <person name="Sorensen T."/>
            <person name="Nielsen M.R."/>
            <person name="Sondergaard T.E."/>
            <person name="Sorensen J.L."/>
            <person name="Fitzpatrick D.A."/>
            <person name="Frisvad J.C."/>
            <person name="Nielsen K.L."/>
        </authorList>
    </citation>
    <scope>NUCLEOTIDE SEQUENCE</scope>
    <source>
        <strain evidence="18">IBT 22155</strain>
    </source>
</reference>
<dbReference type="EMBL" id="JAPQKL010000006">
    <property type="protein sequence ID" value="KAJ5124445.1"/>
    <property type="molecule type" value="Genomic_DNA"/>
</dbReference>
<proteinExistence type="inferred from homology"/>
<dbReference type="InterPro" id="IPR002219">
    <property type="entry name" value="PKC_DAG/PE"/>
</dbReference>
<dbReference type="CDD" id="cd11912">
    <property type="entry name" value="SH3_Bzz1_1"/>
    <property type="match status" value="1"/>
</dbReference>
<protein>
    <recommendedName>
        <fullName evidence="2">High osmolarity signaling protein SHO1</fullName>
    </recommendedName>
    <alternativeName>
        <fullName evidence="1">High osmolarity signaling protein sho1</fullName>
    </alternativeName>
    <alternativeName>
        <fullName evidence="7 8">Osmosensor SHO1</fullName>
    </alternativeName>
    <alternativeName>
        <fullName evidence="11">Protein BZZ1</fullName>
    </alternativeName>
</protein>
<reference evidence="18" key="1">
    <citation type="submission" date="2022-11" db="EMBL/GenBank/DDBJ databases">
        <authorList>
            <person name="Petersen C."/>
        </authorList>
    </citation>
    <scope>NUCLEOTIDE SEQUENCE</scope>
    <source>
        <strain evidence="18">IBT 22155</strain>
    </source>
</reference>
<evidence type="ECO:0000259" key="15">
    <source>
        <dbReference type="PROSITE" id="PS50002"/>
    </source>
</evidence>
<dbReference type="Gene3D" id="2.30.30.40">
    <property type="entry name" value="SH3 Domains"/>
    <property type="match status" value="2"/>
</dbReference>
<feature type="compositionally biased region" description="Low complexity" evidence="14">
    <location>
        <begin position="551"/>
        <end position="563"/>
    </location>
</feature>
<dbReference type="Pfam" id="PF00611">
    <property type="entry name" value="FCH"/>
    <property type="match status" value="1"/>
</dbReference>
<dbReference type="GO" id="GO:0030833">
    <property type="term" value="P:regulation of actin filament polymerization"/>
    <property type="evidence" value="ECO:0007669"/>
    <property type="project" value="TreeGrafter"/>
</dbReference>
<dbReference type="PROSITE" id="PS51741">
    <property type="entry name" value="F_BAR"/>
    <property type="match status" value="1"/>
</dbReference>
<sequence>MAAADVAPRFGAELKDSFKPVNNWVSNGISWVDEIQQFYRERSAIEKEYASKLTLLCKKYYDRKSKKISTLSVGDTPTLTPGSLESASLTTWTTQLNAVESHAAERDKFASELIVQVADPLKQAATQYEEIRKCHVEYHGKLEKERDAVYGDLKKAKGKYDGACQEVEARRKKMESAFDHGKTKAQAAYQQQILEMNNYKAWLIHQTTFPSRLLICRQNLYLISINVTNKLKEKFYHEYVPEVIDGLQNINETRVQKMNSIWTLAAQLEKASLSNSTQHMANLLVEIPRNNPILDSLMFLQHNVTQSQEPANLGFEPSPVWHDDASIVVDEAAKVFLRNVLGKSKTQVRELRVESDKKKREVEGSKKVRENIQQGKDNRNELDVVRSIFYIQESLHEVDRKWVTAEIETATIMAVAGDLSFGAQNHNFRSQTFKIPTNCDLCGERIWGLSAKGFDCRDCGYTCHSKCQMKVPPECPGEQTKEEKKKLKAMRQEQAGSLPTVDIDAAPAVSPAAPSLTRQNTMTSLSSGYAASTARSVSNVATQPTPETPAEEAPTPVAETKPAAARRNRVLAPPPTAYMTAPPPSDVGSKSKEPRGKMLYAYQATSSDEVTVEDGDDVVIVEPDDGSGWMRVRAGGKEGLVPAAYVEAAPTPSPVPAATPGPDRPGSTYSNSSASLAGSAATKRVGPAVAPRRGAKKVQYVEALYEYEARSDMEWNMAEGDRFVLINRDSGDGWADVERGGVTKSVPANYIQEV</sequence>
<dbReference type="PROSITE" id="PS50002">
    <property type="entry name" value="SH3"/>
    <property type="match status" value="2"/>
</dbReference>
<evidence type="ECO:0000256" key="13">
    <source>
        <dbReference type="PROSITE-ProRule" id="PRU01077"/>
    </source>
</evidence>
<dbReference type="FunFam" id="2.30.30.40:FF:000161">
    <property type="entry name" value="Actin polymerization protein Bzz1"/>
    <property type="match status" value="1"/>
</dbReference>
<dbReference type="RefSeq" id="XP_056518844.1">
    <property type="nucleotide sequence ID" value="XM_056669014.1"/>
</dbReference>
<dbReference type="PROSITE" id="PS00479">
    <property type="entry name" value="ZF_DAG_PE_1"/>
    <property type="match status" value="1"/>
</dbReference>
<feature type="domain" description="F-BAR" evidence="17">
    <location>
        <begin position="8"/>
        <end position="295"/>
    </location>
</feature>
<evidence type="ECO:0000259" key="17">
    <source>
        <dbReference type="PROSITE" id="PS51741"/>
    </source>
</evidence>
<evidence type="ECO:0000256" key="7">
    <source>
        <dbReference type="ARBA" id="ARBA00029697"/>
    </source>
</evidence>
<dbReference type="Gene3D" id="1.20.1270.60">
    <property type="entry name" value="Arfaptin homology (AH) domain/BAR domain"/>
    <property type="match status" value="1"/>
</dbReference>
<dbReference type="PROSITE" id="PS50081">
    <property type="entry name" value="ZF_DAG_PE_2"/>
    <property type="match status" value="1"/>
</dbReference>
<evidence type="ECO:0000256" key="12">
    <source>
        <dbReference type="PROSITE-ProRule" id="PRU00192"/>
    </source>
</evidence>
<dbReference type="OrthoDB" id="8783038at2759"/>
<dbReference type="GO" id="GO:0046872">
    <property type="term" value="F:metal ion binding"/>
    <property type="evidence" value="ECO:0007669"/>
    <property type="project" value="UniProtKB-KW"/>
</dbReference>
<keyword evidence="3 12" id="KW-0728">SH3 domain</keyword>
<dbReference type="PRINTS" id="PR00008">
    <property type="entry name" value="DAGPEDOMAIN"/>
</dbReference>
<dbReference type="PANTHER" id="PTHR15735">
    <property type="entry name" value="FCH AND DOUBLE SH3 DOMAINS PROTEIN"/>
    <property type="match status" value="1"/>
</dbReference>
<comment type="function">
    <text evidence="9">Plays a role in endocytosis and trafficking to the vacuole. Functions with type I myosins to restore polarity of the actin cytoskeleton after NaCl stress.</text>
</comment>
<evidence type="ECO:0000256" key="9">
    <source>
        <dbReference type="ARBA" id="ARBA00054085"/>
    </source>
</evidence>
<dbReference type="InterPro" id="IPR031160">
    <property type="entry name" value="F_BAR_dom"/>
</dbReference>
<evidence type="ECO:0000256" key="11">
    <source>
        <dbReference type="ARBA" id="ARBA00074946"/>
    </source>
</evidence>
<dbReference type="InterPro" id="IPR027267">
    <property type="entry name" value="AH/BAR_dom_sf"/>
</dbReference>
<dbReference type="InterPro" id="IPR020454">
    <property type="entry name" value="DAG/PE-bd"/>
</dbReference>
<dbReference type="GO" id="GO:0030864">
    <property type="term" value="C:cortical actin cytoskeleton"/>
    <property type="evidence" value="ECO:0007669"/>
    <property type="project" value="UniProtKB-ARBA"/>
</dbReference>
<evidence type="ECO:0000313" key="19">
    <source>
        <dbReference type="Proteomes" id="UP001149079"/>
    </source>
</evidence>
<feature type="region of interest" description="Disordered" evidence="14">
    <location>
        <begin position="650"/>
        <end position="681"/>
    </location>
</feature>
<feature type="domain" description="SH3" evidence="15">
    <location>
        <begin position="696"/>
        <end position="754"/>
    </location>
</feature>
<comment type="caution">
    <text evidence="18">The sequence shown here is derived from an EMBL/GenBank/DDBJ whole genome shotgun (WGS) entry which is preliminary data.</text>
</comment>
<evidence type="ECO:0000256" key="1">
    <source>
        <dbReference type="ARBA" id="ARBA00016255"/>
    </source>
</evidence>
<evidence type="ECO:0000256" key="4">
    <source>
        <dbReference type="ARBA" id="ARBA00022723"/>
    </source>
</evidence>
<dbReference type="GeneID" id="81408184"/>
<dbReference type="GO" id="GO:0045010">
    <property type="term" value="P:actin nucleation"/>
    <property type="evidence" value="ECO:0007669"/>
    <property type="project" value="UniProtKB-ARBA"/>
</dbReference>
<dbReference type="Pfam" id="PF00130">
    <property type="entry name" value="C1_1"/>
    <property type="match status" value="1"/>
</dbReference>
<dbReference type="InterPro" id="IPR001452">
    <property type="entry name" value="SH3_domain"/>
</dbReference>
<keyword evidence="6 13" id="KW-0175">Coiled coil</keyword>
<dbReference type="SMART" id="SM00055">
    <property type="entry name" value="FCH"/>
    <property type="match status" value="1"/>
</dbReference>
<keyword evidence="19" id="KW-1185">Reference proteome</keyword>
<evidence type="ECO:0000259" key="16">
    <source>
        <dbReference type="PROSITE" id="PS50081"/>
    </source>
</evidence>
<feature type="domain" description="Phorbol-ester/DAG-type" evidence="16">
    <location>
        <begin position="425"/>
        <end position="475"/>
    </location>
</feature>
<dbReference type="FunFam" id="1.20.1270.60:FF:000060">
    <property type="entry name" value="Actin polymerization protein Bzz1"/>
    <property type="match status" value="1"/>
</dbReference>
<feature type="domain" description="SH3" evidence="15">
    <location>
        <begin position="591"/>
        <end position="651"/>
    </location>
</feature>
<dbReference type="InterPro" id="IPR046349">
    <property type="entry name" value="C1-like_sf"/>
</dbReference>
<dbReference type="CDD" id="cd20824">
    <property type="entry name" value="C1_SpBZZ1-like"/>
    <property type="match status" value="1"/>
</dbReference>
<dbReference type="InterPro" id="IPR035459">
    <property type="entry name" value="Bzz1_SH3_1"/>
</dbReference>
<keyword evidence="4" id="KW-0479">Metal-binding</keyword>
<dbReference type="Proteomes" id="UP001149079">
    <property type="component" value="Unassembled WGS sequence"/>
</dbReference>